<evidence type="ECO:0000313" key="3">
    <source>
        <dbReference type="Proteomes" id="UP001497382"/>
    </source>
</evidence>
<evidence type="ECO:0000313" key="2">
    <source>
        <dbReference type="EMBL" id="CAL1281800.1"/>
    </source>
</evidence>
<sequence length="741" mass="85475">MIHPGFCLAWFWHPFDPLSGVDDFLNLQRNSHDAGPESVLLKIKITVMKVDGSILSSEDCENTFRKGDERRFMYLLTDIRFRERKNTDYLHGDTLGVRCRMWLSGESVQMVRQCTARTRIRIVKISFLHRVENFSALKLGEKRILQIPSPLETGCAFTSILSLSSAQRGRKVVQIRISRLPGYKALKRKLSVINVSGNITKCYEYDYGLHVQPGCYYLTRQFILDKRKEYLPNDELSLLCEFTFNTGVDHVKMEEILQDIPVAVFEQKYIIPNSNNDEKAAEDKLSSLLSALKDIKLNHSDQRLTNVNLKDNTLSTNSNAVSTNIFGIHNQVLRNDPHKNKYNAAEKLSMGPSALDDFKALYNDQLLTDLVLKTATKSFSAHKNVLCARSSVFRAMLTNDMKEKNTHCIKVEDLENETVQRLLLFLYSDSLEELQWESAIQLYYAADKYAIERLKVFCSFYLVNNVSTSTASEFLLLSDTHSDTNLKKFVEHFILEHEDEVFCSVEWEKLNGTNPHLVFKTMQLKYKRDKGTHIRKQKTQKNSNNIIYNSAKELSKCPSALDDFNVLCKDQLLTDVVLKTATKSFRAHRNVLCARSSVFKAMLINDMKEKNTDSIKVEDLEDDTVQRLLLFLYSDNLEELQWESAVQLYNAANNYAIERLKVLCSSFLVDNLSSSMASELLLLADTHNDTDLKRIVEDFILEHDEEVFCSDEWENLSQRNPHLFMKTMQLKYKRRKEGKEA</sequence>
<accession>A0AAV2ACP3</accession>
<dbReference type="AlphaFoldDB" id="A0AAV2ACP3"/>
<proteinExistence type="predicted"/>
<dbReference type="InterPro" id="IPR011333">
    <property type="entry name" value="SKP1/BTB/POZ_sf"/>
</dbReference>
<name>A0AAV2ACP3_9ARAC</name>
<dbReference type="SUPFAM" id="SSF54695">
    <property type="entry name" value="POZ domain"/>
    <property type="match status" value="2"/>
</dbReference>
<dbReference type="SMART" id="SM00225">
    <property type="entry name" value="BTB"/>
    <property type="match status" value="2"/>
</dbReference>
<feature type="domain" description="BTB" evidence="1">
    <location>
        <begin position="574"/>
        <end position="641"/>
    </location>
</feature>
<evidence type="ECO:0000259" key="1">
    <source>
        <dbReference type="PROSITE" id="PS50097"/>
    </source>
</evidence>
<feature type="domain" description="BTB" evidence="1">
    <location>
        <begin position="368"/>
        <end position="435"/>
    </location>
</feature>
<gene>
    <name evidence="2" type="ORF">LARSCL_LOCUS11789</name>
</gene>
<dbReference type="PROSITE" id="PS50097">
    <property type="entry name" value="BTB"/>
    <property type="match status" value="2"/>
</dbReference>
<dbReference type="PANTHER" id="PTHR24413">
    <property type="entry name" value="SPECKLE-TYPE POZ PROTEIN"/>
    <property type="match status" value="1"/>
</dbReference>
<dbReference type="CDD" id="cd18186">
    <property type="entry name" value="BTB_POZ_ZBTB_KLHL-like"/>
    <property type="match status" value="2"/>
</dbReference>
<organism evidence="2 3">
    <name type="scientific">Larinioides sclopetarius</name>
    <dbReference type="NCBI Taxonomy" id="280406"/>
    <lineage>
        <taxon>Eukaryota</taxon>
        <taxon>Metazoa</taxon>
        <taxon>Ecdysozoa</taxon>
        <taxon>Arthropoda</taxon>
        <taxon>Chelicerata</taxon>
        <taxon>Arachnida</taxon>
        <taxon>Araneae</taxon>
        <taxon>Araneomorphae</taxon>
        <taxon>Entelegynae</taxon>
        <taxon>Araneoidea</taxon>
        <taxon>Araneidae</taxon>
        <taxon>Larinioides</taxon>
    </lineage>
</organism>
<protein>
    <recommendedName>
        <fullName evidence="1">BTB domain-containing protein</fullName>
    </recommendedName>
</protein>
<dbReference type="Pfam" id="PF00651">
    <property type="entry name" value="BTB"/>
    <property type="match status" value="2"/>
</dbReference>
<dbReference type="InterPro" id="IPR000210">
    <property type="entry name" value="BTB/POZ_dom"/>
</dbReference>
<dbReference type="Proteomes" id="UP001497382">
    <property type="component" value="Unassembled WGS sequence"/>
</dbReference>
<dbReference type="Gene3D" id="3.30.710.10">
    <property type="entry name" value="Potassium Channel Kv1.1, Chain A"/>
    <property type="match status" value="2"/>
</dbReference>
<keyword evidence="3" id="KW-1185">Reference proteome</keyword>
<dbReference type="Gene3D" id="1.25.40.420">
    <property type="match status" value="2"/>
</dbReference>
<comment type="caution">
    <text evidence="2">The sequence shown here is derived from an EMBL/GenBank/DDBJ whole genome shotgun (WGS) entry which is preliminary data.</text>
</comment>
<reference evidence="2 3" key="1">
    <citation type="submission" date="2024-04" db="EMBL/GenBank/DDBJ databases">
        <authorList>
            <person name="Rising A."/>
            <person name="Reimegard J."/>
            <person name="Sonavane S."/>
            <person name="Akerstrom W."/>
            <person name="Nylinder S."/>
            <person name="Hedman E."/>
            <person name="Kallberg Y."/>
        </authorList>
    </citation>
    <scope>NUCLEOTIDE SEQUENCE [LARGE SCALE GENOMIC DNA]</scope>
</reference>
<dbReference type="EMBL" id="CAXIEN010000149">
    <property type="protein sequence ID" value="CAL1281800.1"/>
    <property type="molecule type" value="Genomic_DNA"/>
</dbReference>